<comment type="caution">
    <text evidence="3">The sequence shown here is derived from an EMBL/GenBank/DDBJ whole genome shotgun (WGS) entry which is preliminary data.</text>
</comment>
<organism evidence="3 4">
    <name type="scientific">Gryllus longicercus</name>
    <dbReference type="NCBI Taxonomy" id="2509291"/>
    <lineage>
        <taxon>Eukaryota</taxon>
        <taxon>Metazoa</taxon>
        <taxon>Ecdysozoa</taxon>
        <taxon>Arthropoda</taxon>
        <taxon>Hexapoda</taxon>
        <taxon>Insecta</taxon>
        <taxon>Pterygota</taxon>
        <taxon>Neoptera</taxon>
        <taxon>Polyneoptera</taxon>
        <taxon>Orthoptera</taxon>
        <taxon>Ensifera</taxon>
        <taxon>Gryllidea</taxon>
        <taxon>Grylloidea</taxon>
        <taxon>Gryllidae</taxon>
        <taxon>Gryllinae</taxon>
        <taxon>Gryllus</taxon>
    </lineage>
</organism>
<evidence type="ECO:0000313" key="4">
    <source>
        <dbReference type="Proteomes" id="UP001378592"/>
    </source>
</evidence>
<evidence type="ECO:0000256" key="2">
    <source>
        <dbReference type="SAM" id="MobiDB-lite"/>
    </source>
</evidence>
<dbReference type="Proteomes" id="UP001378592">
    <property type="component" value="Unassembled WGS sequence"/>
</dbReference>
<protein>
    <submittedName>
        <fullName evidence="3">Uncharacterized protein</fullName>
    </submittedName>
</protein>
<dbReference type="AlphaFoldDB" id="A0AAN9VUZ4"/>
<feature type="coiled-coil region" evidence="1">
    <location>
        <begin position="214"/>
        <end position="276"/>
    </location>
</feature>
<dbReference type="EMBL" id="JAZDUA010000077">
    <property type="protein sequence ID" value="KAK7869291.1"/>
    <property type="molecule type" value="Genomic_DNA"/>
</dbReference>
<keyword evidence="4" id="KW-1185">Reference proteome</keyword>
<evidence type="ECO:0000313" key="3">
    <source>
        <dbReference type="EMBL" id="KAK7869291.1"/>
    </source>
</evidence>
<feature type="region of interest" description="Disordered" evidence="2">
    <location>
        <begin position="1"/>
        <end position="36"/>
    </location>
</feature>
<name>A0AAN9VUZ4_9ORTH</name>
<feature type="compositionally biased region" description="Acidic residues" evidence="2">
    <location>
        <begin position="1"/>
        <end position="34"/>
    </location>
</feature>
<keyword evidence="1" id="KW-0175">Coiled coil</keyword>
<sequence>MEGEPGADQQDEDNVEEEEEEEEEEEDEGVADENDSSKLFQQIFTTYQKISAQLHFTDGMEEVAREYTRLFDAAKAWRIQGDELGERVCALEEELTDMGFKYSECKQYAIGLREEVAVLKRELAETKKLADTAHTREQGAVEVVAGLRTELARVSKELGHKARIAVPDDDPLAMGKRGQEGEVREQDRLASELAVVRERLERAVSYSREVEKSNVSREKRIEELMEQLEAQEAETSKEMRLKERFETELGAARGELEQREQEMAALSDSHDKTSKEFKALADSYKELRVRRIHHHCAN</sequence>
<accession>A0AAN9VUZ4</accession>
<reference evidence="3 4" key="1">
    <citation type="submission" date="2024-03" db="EMBL/GenBank/DDBJ databases">
        <title>The genome assembly and annotation of the cricket Gryllus longicercus Weissman &amp; Gray.</title>
        <authorList>
            <person name="Szrajer S."/>
            <person name="Gray D."/>
            <person name="Ylla G."/>
        </authorList>
    </citation>
    <scope>NUCLEOTIDE SEQUENCE [LARGE SCALE GENOMIC DNA]</scope>
    <source>
        <strain evidence="3">DAG 2021-001</strain>
        <tissue evidence="3">Whole body minus gut</tissue>
    </source>
</reference>
<evidence type="ECO:0000256" key="1">
    <source>
        <dbReference type="SAM" id="Coils"/>
    </source>
</evidence>
<gene>
    <name evidence="3" type="ORF">R5R35_000901</name>
</gene>
<proteinExistence type="predicted"/>